<gene>
    <name evidence="1" type="ORF">AVEN_12366_1</name>
</gene>
<evidence type="ECO:0000313" key="2">
    <source>
        <dbReference type="Proteomes" id="UP000499080"/>
    </source>
</evidence>
<dbReference type="Proteomes" id="UP000499080">
    <property type="component" value="Unassembled WGS sequence"/>
</dbReference>
<dbReference type="AlphaFoldDB" id="A0A4Y2JCX2"/>
<dbReference type="EMBL" id="BGPR01003439">
    <property type="protein sequence ID" value="GBM88143.1"/>
    <property type="molecule type" value="Genomic_DNA"/>
</dbReference>
<comment type="caution">
    <text evidence="1">The sequence shown here is derived from an EMBL/GenBank/DDBJ whole genome shotgun (WGS) entry which is preliminary data.</text>
</comment>
<accession>A0A4Y2JCX2</accession>
<evidence type="ECO:0000313" key="1">
    <source>
        <dbReference type="EMBL" id="GBM88143.1"/>
    </source>
</evidence>
<keyword evidence="2" id="KW-1185">Reference proteome</keyword>
<organism evidence="1 2">
    <name type="scientific">Araneus ventricosus</name>
    <name type="common">Orbweaver spider</name>
    <name type="synonym">Epeira ventricosa</name>
    <dbReference type="NCBI Taxonomy" id="182803"/>
    <lineage>
        <taxon>Eukaryota</taxon>
        <taxon>Metazoa</taxon>
        <taxon>Ecdysozoa</taxon>
        <taxon>Arthropoda</taxon>
        <taxon>Chelicerata</taxon>
        <taxon>Arachnida</taxon>
        <taxon>Araneae</taxon>
        <taxon>Araneomorphae</taxon>
        <taxon>Entelegynae</taxon>
        <taxon>Araneoidea</taxon>
        <taxon>Araneidae</taxon>
        <taxon>Araneus</taxon>
    </lineage>
</organism>
<sequence>MSNFTNLALSVFELSCSSIKWAVILLVDGFRTKFPILKTESQALSIQLMTFLSYRAHIHTNVATDTLPVVGFRPKFAIVKSTNQTLSIQLVSFLSYRVRIHIDVGTIADTLPVDRFRPKFDRNLKS</sequence>
<protein>
    <submittedName>
        <fullName evidence="1">Uncharacterized protein</fullName>
    </submittedName>
</protein>
<reference evidence="1 2" key="1">
    <citation type="journal article" date="2019" name="Sci. Rep.">
        <title>Orb-weaving spider Araneus ventricosus genome elucidates the spidroin gene catalogue.</title>
        <authorList>
            <person name="Kono N."/>
            <person name="Nakamura H."/>
            <person name="Ohtoshi R."/>
            <person name="Moran D.A.P."/>
            <person name="Shinohara A."/>
            <person name="Yoshida Y."/>
            <person name="Fujiwara M."/>
            <person name="Mori M."/>
            <person name="Tomita M."/>
            <person name="Arakawa K."/>
        </authorList>
    </citation>
    <scope>NUCLEOTIDE SEQUENCE [LARGE SCALE GENOMIC DNA]</scope>
</reference>
<proteinExistence type="predicted"/>
<name>A0A4Y2JCX2_ARAVE</name>